<keyword evidence="2" id="KW-1185">Reference proteome</keyword>
<sequence length="160" mass="17644">MWFPLLLILTFFCSPLPDSLPQARVPQAPFTETTNNAFLSGLTERLSYTRLVGAHYVRAKRAPKLGDGRLVSFSNGANQFTCFTSADNTFTAAFTITRSEPLLAPLLVLGTEKRTVLHQLGLPRSQDCLQVINVEGDVLATLVFQEEKLAKITFLVDIDG</sequence>
<evidence type="ECO:0000313" key="2">
    <source>
        <dbReference type="Proteomes" id="UP000516093"/>
    </source>
</evidence>
<gene>
    <name evidence="1" type="ORF">H9L05_22625</name>
</gene>
<dbReference type="KEGG" id="hqi:H9L05_22625"/>
<dbReference type="EMBL" id="CP060788">
    <property type="protein sequence ID" value="QNP54546.1"/>
    <property type="molecule type" value="Genomic_DNA"/>
</dbReference>
<geneLocation type="plasmid" evidence="1 2">
    <name>p_unnamed4</name>
</geneLocation>
<protein>
    <submittedName>
        <fullName evidence="1">Uncharacterized protein</fullName>
    </submittedName>
</protein>
<dbReference type="AlphaFoldDB" id="A0A7H0H1Y0"/>
<dbReference type="Proteomes" id="UP000516093">
    <property type="component" value="Plasmid p_unnamed4"/>
</dbReference>
<accession>A0A7H0H1Y0</accession>
<organism evidence="1 2">
    <name type="scientific">Hymenobacter qilianensis</name>
    <dbReference type="NCBI Taxonomy" id="1385715"/>
    <lineage>
        <taxon>Bacteria</taxon>
        <taxon>Pseudomonadati</taxon>
        <taxon>Bacteroidota</taxon>
        <taxon>Cytophagia</taxon>
        <taxon>Cytophagales</taxon>
        <taxon>Hymenobacteraceae</taxon>
        <taxon>Hymenobacter</taxon>
    </lineage>
</organism>
<evidence type="ECO:0000313" key="1">
    <source>
        <dbReference type="EMBL" id="QNP54546.1"/>
    </source>
</evidence>
<reference evidence="1 2" key="1">
    <citation type="submission" date="2020-08" db="EMBL/GenBank/DDBJ databases">
        <title>Genome sequence of Hymenobacter qilianensis JCM 19763T.</title>
        <authorList>
            <person name="Hyun D.-W."/>
            <person name="Bae J.-W."/>
        </authorList>
    </citation>
    <scope>NUCLEOTIDE SEQUENCE [LARGE SCALE GENOMIC DNA]</scope>
    <source>
        <strain evidence="1 2">JCM 19763</strain>
        <plasmid evidence="1 2">p_unnamed4</plasmid>
    </source>
</reference>
<dbReference type="RefSeq" id="WP_187734705.1">
    <property type="nucleotide sequence ID" value="NZ_BMFN01000008.1"/>
</dbReference>
<keyword evidence="1" id="KW-0614">Plasmid</keyword>
<proteinExistence type="predicted"/>
<name>A0A7H0H1Y0_9BACT</name>